<evidence type="ECO:0000256" key="1">
    <source>
        <dbReference type="SAM" id="MobiDB-lite"/>
    </source>
</evidence>
<dbReference type="Proteomes" id="UP000626109">
    <property type="component" value="Unassembled WGS sequence"/>
</dbReference>
<name>A0A813H887_POLGL</name>
<accession>A0A813H887</accession>
<proteinExistence type="predicted"/>
<organism evidence="3 5">
    <name type="scientific">Polarella glacialis</name>
    <name type="common">Dinoflagellate</name>
    <dbReference type="NCBI Taxonomy" id="89957"/>
    <lineage>
        <taxon>Eukaryota</taxon>
        <taxon>Sar</taxon>
        <taxon>Alveolata</taxon>
        <taxon>Dinophyceae</taxon>
        <taxon>Suessiales</taxon>
        <taxon>Suessiaceae</taxon>
        <taxon>Polarella</taxon>
    </lineage>
</organism>
<keyword evidence="2" id="KW-1133">Transmembrane helix</keyword>
<evidence type="ECO:0000313" key="4">
    <source>
        <dbReference type="EMBL" id="CAE8651256.1"/>
    </source>
</evidence>
<feature type="transmembrane region" description="Helical" evidence="2">
    <location>
        <begin position="56"/>
        <end position="75"/>
    </location>
</feature>
<feature type="non-terminal residue" evidence="3">
    <location>
        <position position="81"/>
    </location>
</feature>
<protein>
    <submittedName>
        <fullName evidence="3">Uncharacterized protein</fullName>
    </submittedName>
</protein>
<gene>
    <name evidence="3" type="ORF">PGLA1383_LOCUS49623</name>
    <name evidence="4" type="ORF">PGLA2088_LOCUS8984</name>
</gene>
<dbReference type="AlphaFoldDB" id="A0A813H887"/>
<keyword evidence="5" id="KW-1185">Reference proteome</keyword>
<feature type="compositionally biased region" description="Polar residues" evidence="1">
    <location>
        <begin position="1"/>
        <end position="17"/>
    </location>
</feature>
<evidence type="ECO:0000313" key="3">
    <source>
        <dbReference type="EMBL" id="CAE8633915.1"/>
    </source>
</evidence>
<dbReference type="Proteomes" id="UP000654075">
    <property type="component" value="Unassembled WGS sequence"/>
</dbReference>
<comment type="caution">
    <text evidence="3">The sequence shown here is derived from an EMBL/GenBank/DDBJ whole genome shotgun (WGS) entry which is preliminary data.</text>
</comment>
<dbReference type="EMBL" id="CAJNNV010030854">
    <property type="protein sequence ID" value="CAE8633915.1"/>
    <property type="molecule type" value="Genomic_DNA"/>
</dbReference>
<dbReference type="EMBL" id="CAJNNW010009795">
    <property type="protein sequence ID" value="CAE8651256.1"/>
    <property type="molecule type" value="Genomic_DNA"/>
</dbReference>
<sequence length="81" mass="8759">VAGTDTTNGLGSATMSTDKARSPRLLQNATTTAKPKSPEYKDPYPMPKPGKQVVSVAYRKELITITIFVLAFVFLRQAGSE</sequence>
<feature type="compositionally biased region" description="Polar residues" evidence="1">
    <location>
        <begin position="25"/>
        <end position="34"/>
    </location>
</feature>
<reference evidence="3" key="1">
    <citation type="submission" date="2021-02" db="EMBL/GenBank/DDBJ databases">
        <authorList>
            <person name="Dougan E. K."/>
            <person name="Rhodes N."/>
            <person name="Thang M."/>
            <person name="Chan C."/>
        </authorList>
    </citation>
    <scope>NUCLEOTIDE SEQUENCE</scope>
</reference>
<evidence type="ECO:0000313" key="5">
    <source>
        <dbReference type="Proteomes" id="UP000654075"/>
    </source>
</evidence>
<keyword evidence="2" id="KW-0472">Membrane</keyword>
<feature type="region of interest" description="Disordered" evidence="1">
    <location>
        <begin position="1"/>
        <end position="48"/>
    </location>
</feature>
<evidence type="ECO:0000256" key="2">
    <source>
        <dbReference type="SAM" id="Phobius"/>
    </source>
</evidence>
<keyword evidence="2" id="KW-0812">Transmembrane</keyword>